<comment type="caution">
    <text evidence="2">The sequence shown here is derived from an EMBL/GenBank/DDBJ whole genome shotgun (WGS) entry which is preliminary data.</text>
</comment>
<gene>
    <name evidence="2" type="ORF">XAT740_LOCUS2024</name>
</gene>
<keyword evidence="3" id="KW-1185">Reference proteome</keyword>
<dbReference type="Gene3D" id="3.10.110.10">
    <property type="entry name" value="Ubiquitin Conjugating Enzyme"/>
    <property type="match status" value="1"/>
</dbReference>
<dbReference type="EMBL" id="CAJNOR010000066">
    <property type="protein sequence ID" value="CAF0782032.1"/>
    <property type="molecule type" value="Genomic_DNA"/>
</dbReference>
<sequence length="183" mass="21173">MNEEEREVLKSIYESDPNFTVVNDTNFQYKIIVDNDRFYIVEIHWPDNYPDVIPTFNLDLFSNRLLTNEFKRKLIEKLTTDANEQLGMPMTYTLFESIKDFSFDGDIFQNTLVSSAPVTLPTAATTATATPPVPTVKKEQLSKAQKRRQWNNRMVGEEGQKPRGHDWVDIVRHLSQTGNKIES</sequence>
<organism evidence="2 3">
    <name type="scientific">Adineta ricciae</name>
    <name type="common">Rotifer</name>
    <dbReference type="NCBI Taxonomy" id="249248"/>
    <lineage>
        <taxon>Eukaryota</taxon>
        <taxon>Metazoa</taxon>
        <taxon>Spiralia</taxon>
        <taxon>Gnathifera</taxon>
        <taxon>Rotifera</taxon>
        <taxon>Eurotatoria</taxon>
        <taxon>Bdelloidea</taxon>
        <taxon>Adinetida</taxon>
        <taxon>Adinetidae</taxon>
        <taxon>Adineta</taxon>
    </lineage>
</organism>
<reference evidence="2" key="1">
    <citation type="submission" date="2021-02" db="EMBL/GenBank/DDBJ databases">
        <authorList>
            <person name="Nowell W R."/>
        </authorList>
    </citation>
    <scope>NUCLEOTIDE SEQUENCE</scope>
</reference>
<evidence type="ECO:0000313" key="3">
    <source>
        <dbReference type="Proteomes" id="UP000663828"/>
    </source>
</evidence>
<dbReference type="PROSITE" id="PS50908">
    <property type="entry name" value="RWD"/>
    <property type="match status" value="1"/>
</dbReference>
<dbReference type="CDD" id="cd23817">
    <property type="entry name" value="RWD-RWDD4"/>
    <property type="match status" value="1"/>
</dbReference>
<evidence type="ECO:0000259" key="1">
    <source>
        <dbReference type="PROSITE" id="PS50908"/>
    </source>
</evidence>
<dbReference type="InterPro" id="IPR006575">
    <property type="entry name" value="RWD_dom"/>
</dbReference>
<dbReference type="PANTHER" id="PTHR21275">
    <property type="entry name" value="RWD DOMAIN-CONTAINING PROTEIN 4"/>
    <property type="match status" value="1"/>
</dbReference>
<dbReference type="PANTHER" id="PTHR21275:SF1">
    <property type="entry name" value="RWD DOMAIN-CONTAINING PROTEIN 4"/>
    <property type="match status" value="1"/>
</dbReference>
<dbReference type="Pfam" id="PF05773">
    <property type="entry name" value="RWD"/>
    <property type="match status" value="1"/>
</dbReference>
<dbReference type="InterPro" id="IPR016135">
    <property type="entry name" value="UBQ-conjugating_enzyme/RWD"/>
</dbReference>
<dbReference type="SMART" id="SM00591">
    <property type="entry name" value="RWD"/>
    <property type="match status" value="1"/>
</dbReference>
<dbReference type="SUPFAM" id="SSF54495">
    <property type="entry name" value="UBC-like"/>
    <property type="match status" value="1"/>
</dbReference>
<feature type="domain" description="RWD" evidence="1">
    <location>
        <begin position="4"/>
        <end position="105"/>
    </location>
</feature>
<name>A0A813RK72_ADIRI</name>
<dbReference type="AlphaFoldDB" id="A0A813RK72"/>
<dbReference type="Proteomes" id="UP000663828">
    <property type="component" value="Unassembled WGS sequence"/>
</dbReference>
<protein>
    <recommendedName>
        <fullName evidence="1">RWD domain-containing protein</fullName>
    </recommendedName>
</protein>
<accession>A0A813RK72</accession>
<proteinExistence type="predicted"/>
<evidence type="ECO:0000313" key="2">
    <source>
        <dbReference type="EMBL" id="CAF0782032.1"/>
    </source>
</evidence>
<dbReference type="InterPro" id="IPR042770">
    <property type="entry name" value="RWDD4"/>
</dbReference>